<dbReference type="InterPro" id="IPR011990">
    <property type="entry name" value="TPR-like_helical_dom_sf"/>
</dbReference>
<dbReference type="PANTHER" id="PTHR47643">
    <property type="entry name" value="TPR DOMAIN PROTEIN (AFU_ORTHOLOGUE AFUA_5G12710)"/>
    <property type="match status" value="1"/>
</dbReference>
<dbReference type="AlphaFoldDB" id="A0A0F7STN6"/>
<name>A0A0F7STN6_PHARH</name>
<dbReference type="SUPFAM" id="SSF48452">
    <property type="entry name" value="TPR-like"/>
    <property type="match status" value="1"/>
</dbReference>
<proteinExistence type="predicted"/>
<dbReference type="Gene3D" id="2.170.270.10">
    <property type="entry name" value="SET domain"/>
    <property type="match status" value="1"/>
</dbReference>
<protein>
    <submittedName>
        <fullName evidence="2">FOG: TPR repeat</fullName>
    </submittedName>
</protein>
<accession>A0A0F7STN6</accession>
<sequence>MSDPARQLAQLRASFQAEGKLEPESYSFDSEASFLHTLKSSSRPSRARQLVTVSGWEPDSSAVPSARSFEDLVRVSDLRSLRLNEKHTGKYILLRVLPSSTIGQLSDPLHLTITLPVCSPSGCATLLRIRYFPLRPSSLGVPTASDVRAVFPDGQILAVKEPRVGRDLLDAGRVALWVDSKSDLAFIEKDDPLGTGVDWVENGRPWEKPKEAERPLDEWKNLGNKEFASKNYLAALRAYTTGLNQHPCSPSRHLVLLNRAHLNNTLERHTPALADLAVVLETLSSPACSSASDTKTLMEKALSRQAAAFCSLRRWSHALETFSTLANLSPELPEGPAGIAQSEARLNESSEGAFDIRSLYQTSLNGPKDGIQRIKHVADYISPSAIVGPIKGKGRGLIATKEIQPGEIILAVRSLALVSSHEIPSKPELVRFDLEQDVIDRSSSEVYTRNVLWRLADQPELATKVSQAYLGPNSDFEMPPDFELHSPLPPPFPALKQKDIPNRAGLLSFPTENENGEENGEARAVRPKDISRAVFYNASTPFRLLPVPVQGDSIAYAAEEAPGALFSESALINHSCAWNAYHCFFGDFQITRATQLIPAHTEILASYVPDLPLQFRSSRLEKYFGKCTCTLCETDRLDPGLDERPGWVVKAMRESADDEDLFPPSSSTTGSKGLSMTQLTALVKKREEITRSIDKTYLQTRRIPRVDRYFGHQALRTPLRAIINRRLEGATGATGTGTGATGGKIKIKELAACMRNEVSALDSLGVRIKPDSFAFLGLPSHSSNGTDPNTAEDVSTHDEAEIKGMKDLPISTPPMFRHSEATRTLLAMASLVRLRSQALEGETESIGLGTQVKAWLDAAVWVEDVTVGGGLGLFKERWQAVLENAGLIDLIE</sequence>
<dbReference type="PROSITE" id="PS50280">
    <property type="entry name" value="SET"/>
    <property type="match status" value="1"/>
</dbReference>
<dbReference type="Pfam" id="PF00856">
    <property type="entry name" value="SET"/>
    <property type="match status" value="1"/>
</dbReference>
<dbReference type="Gene3D" id="1.25.40.10">
    <property type="entry name" value="Tetratricopeptide repeat domain"/>
    <property type="match status" value="1"/>
</dbReference>
<dbReference type="PANTHER" id="PTHR47643:SF2">
    <property type="entry name" value="TPR DOMAIN PROTEIN (AFU_ORTHOLOGUE AFUA_5G12710)"/>
    <property type="match status" value="1"/>
</dbReference>
<feature type="domain" description="SET" evidence="1">
    <location>
        <begin position="383"/>
        <end position="608"/>
    </location>
</feature>
<dbReference type="SUPFAM" id="SSF82199">
    <property type="entry name" value="SET domain"/>
    <property type="match status" value="1"/>
</dbReference>
<reference evidence="2" key="1">
    <citation type="submission" date="2014-08" db="EMBL/GenBank/DDBJ databases">
        <authorList>
            <person name="Sharma Rahul"/>
            <person name="Thines Marco"/>
        </authorList>
    </citation>
    <scope>NUCLEOTIDE SEQUENCE</scope>
</reference>
<dbReference type="InterPro" id="IPR053209">
    <property type="entry name" value="Gramillin-biosynth_MTr"/>
</dbReference>
<dbReference type="InterPro" id="IPR046341">
    <property type="entry name" value="SET_dom_sf"/>
</dbReference>
<evidence type="ECO:0000313" key="2">
    <source>
        <dbReference type="EMBL" id="CED84029.1"/>
    </source>
</evidence>
<dbReference type="EMBL" id="LN483157">
    <property type="protein sequence ID" value="CED84029.1"/>
    <property type="molecule type" value="Genomic_DNA"/>
</dbReference>
<organism evidence="2">
    <name type="scientific">Phaffia rhodozyma</name>
    <name type="common">Yeast</name>
    <name type="synonym">Xanthophyllomyces dendrorhous</name>
    <dbReference type="NCBI Taxonomy" id="264483"/>
    <lineage>
        <taxon>Eukaryota</taxon>
        <taxon>Fungi</taxon>
        <taxon>Dikarya</taxon>
        <taxon>Basidiomycota</taxon>
        <taxon>Agaricomycotina</taxon>
        <taxon>Tremellomycetes</taxon>
        <taxon>Cystofilobasidiales</taxon>
        <taxon>Mrakiaceae</taxon>
        <taxon>Phaffia</taxon>
    </lineage>
</organism>
<dbReference type="InterPro" id="IPR001214">
    <property type="entry name" value="SET_dom"/>
</dbReference>
<evidence type="ECO:0000259" key="1">
    <source>
        <dbReference type="PROSITE" id="PS50280"/>
    </source>
</evidence>